<dbReference type="InterPro" id="IPR050095">
    <property type="entry name" value="ECF_ABC_transporter_ATP-bd"/>
</dbReference>
<dbReference type="Proteomes" id="UP000217257">
    <property type="component" value="Chromosome"/>
</dbReference>
<reference evidence="6 7" key="1">
    <citation type="submission" date="2017-06" db="EMBL/GenBank/DDBJ databases">
        <title>Sequencing and comparative analysis of myxobacterial genomes.</title>
        <authorList>
            <person name="Rupp O."/>
            <person name="Goesmann A."/>
            <person name="Sogaard-Andersen L."/>
        </authorList>
    </citation>
    <scope>NUCLEOTIDE SEQUENCE [LARGE SCALE GENOMIC DNA]</scope>
    <source>
        <strain evidence="6 7">DSM 52655</strain>
    </source>
</reference>
<evidence type="ECO:0000256" key="3">
    <source>
        <dbReference type="ARBA" id="ARBA00022741"/>
    </source>
</evidence>
<dbReference type="SUPFAM" id="SSF52540">
    <property type="entry name" value="P-loop containing nucleoside triphosphate hydrolases"/>
    <property type="match status" value="1"/>
</dbReference>
<dbReference type="AlphaFoldDB" id="A0A250J9W0"/>
<evidence type="ECO:0000313" key="7">
    <source>
        <dbReference type="Proteomes" id="UP000217257"/>
    </source>
</evidence>
<feature type="domain" description="ABC transporter" evidence="5">
    <location>
        <begin position="9"/>
        <end position="231"/>
    </location>
</feature>
<comment type="similarity">
    <text evidence="1">Belongs to the ABC transporter superfamily.</text>
</comment>
<dbReference type="EMBL" id="CP022098">
    <property type="protein sequence ID" value="ATB40695.1"/>
    <property type="molecule type" value="Genomic_DNA"/>
</dbReference>
<dbReference type="InterPro" id="IPR017871">
    <property type="entry name" value="ABC_transporter-like_CS"/>
</dbReference>
<keyword evidence="4 6" id="KW-0067">ATP-binding</keyword>
<dbReference type="CDD" id="cd03225">
    <property type="entry name" value="ABC_cobalt_CbiO_domain1"/>
    <property type="match status" value="1"/>
</dbReference>
<dbReference type="InterPro" id="IPR015856">
    <property type="entry name" value="ABC_transpr_CbiO/EcfA_su"/>
</dbReference>
<evidence type="ECO:0000256" key="1">
    <source>
        <dbReference type="ARBA" id="ARBA00005417"/>
    </source>
</evidence>
<accession>A0A250J9W0</accession>
<dbReference type="SMART" id="SM00382">
    <property type="entry name" value="AAA"/>
    <property type="match status" value="1"/>
</dbReference>
<dbReference type="GO" id="GO:0042626">
    <property type="term" value="F:ATPase-coupled transmembrane transporter activity"/>
    <property type="evidence" value="ECO:0007669"/>
    <property type="project" value="TreeGrafter"/>
</dbReference>
<name>A0A250J9W0_9BACT</name>
<dbReference type="InterPro" id="IPR003439">
    <property type="entry name" value="ABC_transporter-like_ATP-bd"/>
</dbReference>
<dbReference type="KEGG" id="cfus:CYFUS_006151"/>
<dbReference type="PANTHER" id="PTHR43553:SF24">
    <property type="entry name" value="ENERGY-COUPLING FACTOR TRANSPORTER ATP-BINDING PROTEIN ECFA1"/>
    <property type="match status" value="1"/>
</dbReference>
<dbReference type="PROSITE" id="PS50893">
    <property type="entry name" value="ABC_TRANSPORTER_2"/>
    <property type="match status" value="1"/>
</dbReference>
<dbReference type="Pfam" id="PF00005">
    <property type="entry name" value="ABC_tran"/>
    <property type="match status" value="1"/>
</dbReference>
<proteinExistence type="inferred from homology"/>
<keyword evidence="3" id="KW-0547">Nucleotide-binding</keyword>
<gene>
    <name evidence="6" type="ORF">CYFUS_006151</name>
</gene>
<dbReference type="Gene3D" id="3.40.50.300">
    <property type="entry name" value="P-loop containing nucleotide triphosphate hydrolases"/>
    <property type="match status" value="1"/>
</dbReference>
<dbReference type="GO" id="GO:0016887">
    <property type="term" value="F:ATP hydrolysis activity"/>
    <property type="evidence" value="ECO:0007669"/>
    <property type="project" value="InterPro"/>
</dbReference>
<evidence type="ECO:0000259" key="5">
    <source>
        <dbReference type="PROSITE" id="PS50893"/>
    </source>
</evidence>
<organism evidence="6 7">
    <name type="scientific">Cystobacter fuscus</name>
    <dbReference type="NCBI Taxonomy" id="43"/>
    <lineage>
        <taxon>Bacteria</taxon>
        <taxon>Pseudomonadati</taxon>
        <taxon>Myxococcota</taxon>
        <taxon>Myxococcia</taxon>
        <taxon>Myxococcales</taxon>
        <taxon>Cystobacterineae</taxon>
        <taxon>Archangiaceae</taxon>
        <taxon>Cystobacter</taxon>
    </lineage>
</organism>
<dbReference type="GO" id="GO:0005524">
    <property type="term" value="F:ATP binding"/>
    <property type="evidence" value="ECO:0007669"/>
    <property type="project" value="UniProtKB-KW"/>
</dbReference>
<dbReference type="PANTHER" id="PTHR43553">
    <property type="entry name" value="HEAVY METAL TRANSPORTER"/>
    <property type="match status" value="1"/>
</dbReference>
<dbReference type="RefSeq" id="WP_198316196.1">
    <property type="nucleotide sequence ID" value="NZ_CP022098.1"/>
</dbReference>
<dbReference type="InterPro" id="IPR003593">
    <property type="entry name" value="AAA+_ATPase"/>
</dbReference>
<dbReference type="InterPro" id="IPR027417">
    <property type="entry name" value="P-loop_NTPase"/>
</dbReference>
<protein>
    <submittedName>
        <fullName evidence="6">Cobalt ABC transporter ATP-binding protein</fullName>
    </submittedName>
</protein>
<keyword evidence="2" id="KW-0813">Transport</keyword>
<evidence type="ECO:0000256" key="2">
    <source>
        <dbReference type="ARBA" id="ARBA00022448"/>
    </source>
</evidence>
<evidence type="ECO:0000313" key="6">
    <source>
        <dbReference type="EMBL" id="ATB40695.1"/>
    </source>
</evidence>
<dbReference type="PROSITE" id="PS00211">
    <property type="entry name" value="ABC_TRANSPORTER_1"/>
    <property type="match status" value="1"/>
</dbReference>
<dbReference type="GO" id="GO:0043190">
    <property type="term" value="C:ATP-binding cassette (ABC) transporter complex"/>
    <property type="evidence" value="ECO:0007669"/>
    <property type="project" value="TreeGrafter"/>
</dbReference>
<evidence type="ECO:0000256" key="4">
    <source>
        <dbReference type="ARBA" id="ARBA00022840"/>
    </source>
</evidence>
<sequence length="231" mass="25809">MRPSVAAMIQLHAVHHHFGERPVLRGLDLTLSERRIGVVGGNGSGKSTFARLLNGLLVPERGRVLVDGLDTRTHARAVRRQVGFVFQNPDHQIVLPTVEEDLAFGLKNLKLSPADIAERVTTALRRYDLEALRHHPAHLLSGGQKQLLALSGVLVMAPRYIVFDEPTTLLDLRNRRRFAQAIHELPQTTIVVSHDLELLRDFERVLVFDEGRVVHDDVPATALDAYVRSMA</sequence>